<feature type="coiled-coil region" evidence="1">
    <location>
        <begin position="68"/>
        <end position="95"/>
    </location>
</feature>
<reference evidence="3 4" key="1">
    <citation type="submission" date="2013-02" db="EMBL/GenBank/DDBJ databases">
        <title>The Genome Sequence of Plasmodium falciparum UGT5.1.</title>
        <authorList>
            <consortium name="The Broad Institute Genome Sequencing Platform"/>
            <consortium name="The Broad Institute Genome Sequencing Center for Infectious Disease"/>
            <person name="Neafsey D."/>
            <person name="Cheeseman I."/>
            <person name="Volkman S."/>
            <person name="Adams J."/>
            <person name="Walker B."/>
            <person name="Young S.K."/>
            <person name="Zeng Q."/>
            <person name="Gargeya S."/>
            <person name="Fitzgerald M."/>
            <person name="Haas B."/>
            <person name="Abouelleil A."/>
            <person name="Alvarado L."/>
            <person name="Arachchi H.M."/>
            <person name="Berlin A.M."/>
            <person name="Chapman S.B."/>
            <person name="Dewar J."/>
            <person name="Goldberg J."/>
            <person name="Griggs A."/>
            <person name="Gujja S."/>
            <person name="Hansen M."/>
            <person name="Howarth C."/>
            <person name="Imamovic A."/>
            <person name="Larimer J."/>
            <person name="McCowan C."/>
            <person name="Murphy C."/>
            <person name="Neiman D."/>
            <person name="Pearson M."/>
            <person name="Priest M."/>
            <person name="Roberts A."/>
            <person name="Saif S."/>
            <person name="Shea T."/>
            <person name="Sisk P."/>
            <person name="Sykes S."/>
            <person name="Wortman J."/>
            <person name="Nusbaum C."/>
            <person name="Birren B."/>
        </authorList>
    </citation>
    <scope>NUCLEOTIDE SEQUENCE [LARGE SCALE GENOMIC DNA]</scope>
    <source>
        <strain evidence="3 4">UGT5.1</strain>
    </source>
</reference>
<evidence type="ECO:0008006" key="5">
    <source>
        <dbReference type="Google" id="ProtNLM"/>
    </source>
</evidence>
<protein>
    <recommendedName>
        <fullName evidence="5">Surface antigen</fullName>
    </recommendedName>
</protein>
<keyword evidence="1" id="KW-0175">Coiled coil</keyword>
<gene>
    <name evidence="3" type="ORF">C923_02741</name>
</gene>
<name>W7JNI9_PLAFA</name>
<dbReference type="InterPro" id="IPR006373">
    <property type="entry name" value="VSA_Rifin"/>
</dbReference>
<feature type="signal peptide" evidence="2">
    <location>
        <begin position="1"/>
        <end position="22"/>
    </location>
</feature>
<organism evidence="3 4">
    <name type="scientific">Plasmodium falciparum UGT5.1</name>
    <dbReference type="NCBI Taxonomy" id="1237627"/>
    <lineage>
        <taxon>Eukaryota</taxon>
        <taxon>Sar</taxon>
        <taxon>Alveolata</taxon>
        <taxon>Apicomplexa</taxon>
        <taxon>Aconoidasida</taxon>
        <taxon>Haemosporida</taxon>
        <taxon>Plasmodiidae</taxon>
        <taxon>Plasmodium</taxon>
        <taxon>Plasmodium (Laverania)</taxon>
    </lineage>
</organism>
<accession>W7JNI9</accession>
<proteinExistence type="predicted"/>
<dbReference type="AlphaFoldDB" id="W7JNI9"/>
<dbReference type="NCBIfam" id="TIGR01477">
    <property type="entry name" value="RIFIN"/>
    <property type="match status" value="1"/>
</dbReference>
<dbReference type="Proteomes" id="UP000030697">
    <property type="component" value="Unassembled WGS sequence"/>
</dbReference>
<dbReference type="EMBL" id="KE124564">
    <property type="protein sequence ID" value="EWC76598.1"/>
    <property type="molecule type" value="Genomic_DNA"/>
</dbReference>
<feature type="chain" id="PRO_5004894488" description="Surface antigen" evidence="2">
    <location>
        <begin position="23"/>
        <end position="262"/>
    </location>
</feature>
<sequence length="262" mass="28932">MKLHYSKILLFVLPLNILLTLYHVHNKNKPYITQHTPTTTSRLLSECNINTPIYDKDADMKSVKENFDRQTSQRFDEYEERMQEKRKKRKEQCDKDIQEIILKDNMEKSLAEKVEKVCLRCGFGLGGIGAGVGIFGAIAVNEWTKAATAAAVQKGIKVGIAKAIDDLGNIVGLSDFKLINWAAMVTPTTYNQRMKLVNIVNFVNNKCTESAAAGENLFCRATTAIGKQSSMLDVQVISTQAADVALAAGEAAKAAEEAEMVL</sequence>
<dbReference type="Pfam" id="PF02009">
    <property type="entry name" value="RIFIN"/>
    <property type="match status" value="1"/>
</dbReference>
<evidence type="ECO:0000256" key="2">
    <source>
        <dbReference type="SAM" id="SignalP"/>
    </source>
</evidence>
<keyword evidence="2" id="KW-0732">Signal</keyword>
<evidence type="ECO:0000256" key="1">
    <source>
        <dbReference type="SAM" id="Coils"/>
    </source>
</evidence>
<evidence type="ECO:0000313" key="3">
    <source>
        <dbReference type="EMBL" id="EWC76598.1"/>
    </source>
</evidence>
<evidence type="ECO:0000313" key="4">
    <source>
        <dbReference type="Proteomes" id="UP000030697"/>
    </source>
</evidence>